<feature type="repeat" description="PPR" evidence="2">
    <location>
        <begin position="79"/>
        <end position="113"/>
    </location>
</feature>
<name>A0AA89ARI6_9ASTE</name>
<dbReference type="PROSITE" id="PS51375">
    <property type="entry name" value="PPR"/>
    <property type="match status" value="1"/>
</dbReference>
<evidence type="ECO:0000256" key="2">
    <source>
        <dbReference type="PROSITE-ProRule" id="PRU00708"/>
    </source>
</evidence>
<evidence type="ECO:0000256" key="1">
    <source>
        <dbReference type="ARBA" id="ARBA00022737"/>
    </source>
</evidence>
<keyword evidence="1" id="KW-0677">Repeat</keyword>
<dbReference type="InterPro" id="IPR046960">
    <property type="entry name" value="PPR_At4g14850-like_plant"/>
</dbReference>
<dbReference type="Proteomes" id="UP001188597">
    <property type="component" value="Unassembled WGS sequence"/>
</dbReference>
<dbReference type="PANTHER" id="PTHR47926">
    <property type="entry name" value="PENTATRICOPEPTIDE REPEAT-CONTAINING PROTEIN"/>
    <property type="match status" value="1"/>
</dbReference>
<dbReference type="Pfam" id="PF13041">
    <property type="entry name" value="PPR_2"/>
    <property type="match status" value="1"/>
</dbReference>
<dbReference type="FunFam" id="1.25.40.10:FF:000196">
    <property type="entry name" value="Pentatricopeptide repeat-containing protein At4g14850"/>
    <property type="match status" value="1"/>
</dbReference>
<evidence type="ECO:0000313" key="5">
    <source>
        <dbReference type="Proteomes" id="UP001188597"/>
    </source>
</evidence>
<organism evidence="4 5">
    <name type="scientific">Escallonia herrerae</name>
    <dbReference type="NCBI Taxonomy" id="1293975"/>
    <lineage>
        <taxon>Eukaryota</taxon>
        <taxon>Viridiplantae</taxon>
        <taxon>Streptophyta</taxon>
        <taxon>Embryophyta</taxon>
        <taxon>Tracheophyta</taxon>
        <taxon>Spermatophyta</taxon>
        <taxon>Magnoliopsida</taxon>
        <taxon>eudicotyledons</taxon>
        <taxon>Gunneridae</taxon>
        <taxon>Pentapetalae</taxon>
        <taxon>asterids</taxon>
        <taxon>campanulids</taxon>
        <taxon>Escalloniales</taxon>
        <taxon>Escalloniaceae</taxon>
        <taxon>Escallonia</taxon>
    </lineage>
</organism>
<keyword evidence="5" id="KW-1185">Reference proteome</keyword>
<evidence type="ECO:0008006" key="6">
    <source>
        <dbReference type="Google" id="ProtNLM"/>
    </source>
</evidence>
<dbReference type="Pfam" id="PF01535">
    <property type="entry name" value="PPR"/>
    <property type="match status" value="1"/>
</dbReference>
<feature type="region of interest" description="Disordered" evidence="3">
    <location>
        <begin position="138"/>
        <end position="163"/>
    </location>
</feature>
<dbReference type="AlphaFoldDB" id="A0AA89ARI6"/>
<accession>A0AA89ARI6</accession>
<protein>
    <recommendedName>
        <fullName evidence="6">Pentatricopeptide repeat-containing protein</fullName>
    </recommendedName>
</protein>
<evidence type="ECO:0000313" key="4">
    <source>
        <dbReference type="EMBL" id="KAK3012390.1"/>
    </source>
</evidence>
<dbReference type="InterPro" id="IPR002885">
    <property type="entry name" value="PPR_rpt"/>
</dbReference>
<proteinExistence type="predicted"/>
<dbReference type="GO" id="GO:0003723">
    <property type="term" value="F:RNA binding"/>
    <property type="evidence" value="ECO:0007669"/>
    <property type="project" value="InterPro"/>
</dbReference>
<gene>
    <name evidence="4" type="ORF">RJ639_010555</name>
</gene>
<dbReference type="NCBIfam" id="TIGR00756">
    <property type="entry name" value="PPR"/>
    <property type="match status" value="1"/>
</dbReference>
<comment type="caution">
    <text evidence="4">The sequence shown here is derived from an EMBL/GenBank/DDBJ whole genome shotgun (WGS) entry which is preliminary data.</text>
</comment>
<dbReference type="Gene3D" id="1.25.40.10">
    <property type="entry name" value="Tetratricopeptide repeat domain"/>
    <property type="match status" value="1"/>
</dbReference>
<dbReference type="EMBL" id="JAVXUP010001381">
    <property type="protein sequence ID" value="KAK3012390.1"/>
    <property type="molecule type" value="Genomic_DNA"/>
</dbReference>
<dbReference type="InterPro" id="IPR011990">
    <property type="entry name" value="TPR-like_helical_dom_sf"/>
</dbReference>
<sequence>MFRLLMNSGLGFDEVSLSGAFSASAVIKGHVEGIQIHGLAIKSSYRSNVCVSNAIMGMYGKCGALAECASMFDDMERRDAVSWNAVIAAYEQNKKEEETLSVFVWMLRSRMEPDDFTYGSVLKACAAHEPLSAEHRIDFTKPRTGKKSHSDLPETSLSPGKTLNGMRMSRLLVLLGPRQKQVFGTYILKGKLRSKIVQALLVDETVKKNQVGQGCTPCDKSVLLYPTSRLG</sequence>
<evidence type="ECO:0000256" key="3">
    <source>
        <dbReference type="SAM" id="MobiDB-lite"/>
    </source>
</evidence>
<dbReference type="GO" id="GO:0009451">
    <property type="term" value="P:RNA modification"/>
    <property type="evidence" value="ECO:0007669"/>
    <property type="project" value="InterPro"/>
</dbReference>
<reference evidence="4" key="1">
    <citation type="submission" date="2022-12" db="EMBL/GenBank/DDBJ databases">
        <title>Draft genome assemblies for two species of Escallonia (Escalloniales).</title>
        <authorList>
            <person name="Chanderbali A."/>
            <person name="Dervinis C."/>
            <person name="Anghel I."/>
            <person name="Soltis D."/>
            <person name="Soltis P."/>
            <person name="Zapata F."/>
        </authorList>
    </citation>
    <scope>NUCLEOTIDE SEQUENCE</scope>
    <source>
        <strain evidence="4">UCBG64.0493</strain>
        <tissue evidence="4">Leaf</tissue>
    </source>
</reference>